<feature type="active site" description="Nucleophile" evidence="2">
    <location>
        <position position="46"/>
    </location>
</feature>
<protein>
    <submittedName>
        <fullName evidence="4">Patatin-like phospholipase family protein</fullName>
    </submittedName>
</protein>
<keyword evidence="5" id="KW-1185">Reference proteome</keyword>
<evidence type="ECO:0000313" key="4">
    <source>
        <dbReference type="EMBL" id="MFD2233255.1"/>
    </source>
</evidence>
<evidence type="ECO:0000259" key="3">
    <source>
        <dbReference type="PROSITE" id="PS51635"/>
    </source>
</evidence>
<evidence type="ECO:0000313" key="5">
    <source>
        <dbReference type="Proteomes" id="UP001597296"/>
    </source>
</evidence>
<sequence>MNRPHRLALALQGGGVHAAFTWGVLDGLLDQVALGAIELVGVSGASSGGLVAAALAYGCHEGASRPGPAATRPRRIADSAQTKLRELWEAIARVAFWSGNPFVAAQTLAGSWNIDDSAAARWADMAGTSARATESGLGGSLTGVLREVLPDMPAIFARPQPGVPNLVIAATDIGEGRRQLFVDGAVSPDALRASTCRPAPFAAIEIEDRAYWDGAFLGNPPLTCLIERLRQREAEDLLLVTINPVRRDGPPPRTLRQVADRISELTANAALIHEINTIETINRLIGSGMIAAPPPGQHPFRRIHLHRIEADAEIARLGVYSKEAPGWEFLVHLHALGRQSFEKSWPTLAEALGQRSSWDSAALCDSILARSAIFAD</sequence>
<keyword evidence="2" id="KW-0378">Hydrolase</keyword>
<name>A0ABW5C7H1_9PROT</name>
<keyword evidence="1 2" id="KW-0443">Lipid metabolism</keyword>
<organism evidence="4 5">
    <name type="scientific">Phaeospirillum tilakii</name>
    <dbReference type="NCBI Taxonomy" id="741673"/>
    <lineage>
        <taxon>Bacteria</taxon>
        <taxon>Pseudomonadati</taxon>
        <taxon>Pseudomonadota</taxon>
        <taxon>Alphaproteobacteria</taxon>
        <taxon>Rhodospirillales</taxon>
        <taxon>Rhodospirillaceae</taxon>
        <taxon>Phaeospirillum</taxon>
    </lineage>
</organism>
<dbReference type="InterPro" id="IPR016035">
    <property type="entry name" value="Acyl_Trfase/lysoPLipase"/>
</dbReference>
<dbReference type="Proteomes" id="UP001597296">
    <property type="component" value="Unassembled WGS sequence"/>
</dbReference>
<dbReference type="Pfam" id="PF01734">
    <property type="entry name" value="Patatin"/>
    <property type="match status" value="1"/>
</dbReference>
<keyword evidence="2" id="KW-0442">Lipid degradation</keyword>
<comment type="caution">
    <text evidence="4">The sequence shown here is derived from an EMBL/GenBank/DDBJ whole genome shotgun (WGS) entry which is preliminary data.</text>
</comment>
<dbReference type="EMBL" id="JBHUIY010000007">
    <property type="protein sequence ID" value="MFD2233255.1"/>
    <property type="molecule type" value="Genomic_DNA"/>
</dbReference>
<dbReference type="RefSeq" id="WP_377315035.1">
    <property type="nucleotide sequence ID" value="NZ_JBHUIY010000007.1"/>
</dbReference>
<feature type="short sequence motif" description="GXSXG" evidence="2">
    <location>
        <begin position="44"/>
        <end position="48"/>
    </location>
</feature>
<feature type="active site" description="Proton acceptor" evidence="2">
    <location>
        <position position="213"/>
    </location>
</feature>
<dbReference type="PROSITE" id="PS51635">
    <property type="entry name" value="PNPLA"/>
    <property type="match status" value="1"/>
</dbReference>
<dbReference type="SUPFAM" id="SSF52151">
    <property type="entry name" value="FabD/lysophospholipase-like"/>
    <property type="match status" value="1"/>
</dbReference>
<evidence type="ECO:0000256" key="2">
    <source>
        <dbReference type="PROSITE-ProRule" id="PRU01161"/>
    </source>
</evidence>
<dbReference type="InterPro" id="IPR002641">
    <property type="entry name" value="PNPLA_dom"/>
</dbReference>
<feature type="domain" description="PNPLA" evidence="3">
    <location>
        <begin position="9"/>
        <end position="226"/>
    </location>
</feature>
<evidence type="ECO:0000256" key="1">
    <source>
        <dbReference type="ARBA" id="ARBA00023098"/>
    </source>
</evidence>
<reference evidence="5" key="1">
    <citation type="journal article" date="2019" name="Int. J. Syst. Evol. Microbiol.">
        <title>The Global Catalogue of Microorganisms (GCM) 10K type strain sequencing project: providing services to taxonomists for standard genome sequencing and annotation.</title>
        <authorList>
            <consortium name="The Broad Institute Genomics Platform"/>
            <consortium name="The Broad Institute Genome Sequencing Center for Infectious Disease"/>
            <person name="Wu L."/>
            <person name="Ma J."/>
        </authorList>
    </citation>
    <scope>NUCLEOTIDE SEQUENCE [LARGE SCALE GENOMIC DNA]</scope>
    <source>
        <strain evidence="5">KCTC 15012</strain>
    </source>
</reference>
<proteinExistence type="predicted"/>
<gene>
    <name evidence="4" type="ORF">ACFSNB_05505</name>
</gene>
<feature type="short sequence motif" description="DGA/G" evidence="2">
    <location>
        <begin position="213"/>
        <end position="215"/>
    </location>
</feature>
<comment type="caution">
    <text evidence="2">Lacks conserved residue(s) required for the propagation of feature annotation.</text>
</comment>
<accession>A0ABW5C7H1</accession>
<dbReference type="Gene3D" id="3.40.1090.10">
    <property type="entry name" value="Cytosolic phospholipase A2 catalytic domain"/>
    <property type="match status" value="2"/>
</dbReference>